<dbReference type="STRING" id="283909.R7VE39"/>
<evidence type="ECO:0000313" key="3">
    <source>
        <dbReference type="EnsemblMetazoa" id="CapteP171922"/>
    </source>
</evidence>
<evidence type="ECO:0000313" key="4">
    <source>
        <dbReference type="Proteomes" id="UP000014760"/>
    </source>
</evidence>
<dbReference type="SUPFAM" id="SSF48371">
    <property type="entry name" value="ARM repeat"/>
    <property type="match status" value="1"/>
</dbReference>
<evidence type="ECO:0000256" key="1">
    <source>
        <dbReference type="ARBA" id="ARBA00006927"/>
    </source>
</evidence>
<dbReference type="InterPro" id="IPR016024">
    <property type="entry name" value="ARM-type_fold"/>
</dbReference>
<dbReference type="OMA" id="IVHYKKP"/>
<comment type="similarity">
    <text evidence="1">Belongs to the neurochondrin family.</text>
</comment>
<dbReference type="GO" id="GO:0030425">
    <property type="term" value="C:dendrite"/>
    <property type="evidence" value="ECO:0007669"/>
    <property type="project" value="TreeGrafter"/>
</dbReference>
<dbReference type="GO" id="GO:0048168">
    <property type="term" value="P:regulation of neuronal synaptic plasticity"/>
    <property type="evidence" value="ECO:0007669"/>
    <property type="project" value="TreeGrafter"/>
</dbReference>
<dbReference type="EMBL" id="AMQN01004183">
    <property type="status" value="NOT_ANNOTATED_CDS"/>
    <property type="molecule type" value="Genomic_DNA"/>
</dbReference>
<evidence type="ECO:0008006" key="5">
    <source>
        <dbReference type="Google" id="ProtNLM"/>
    </source>
</evidence>
<dbReference type="EnsemblMetazoa" id="CapteT171922">
    <property type="protein sequence ID" value="CapteP171922"/>
    <property type="gene ID" value="CapteG171922"/>
</dbReference>
<dbReference type="EMBL" id="KB292835">
    <property type="protein sequence ID" value="ELU16894.1"/>
    <property type="molecule type" value="Genomic_DNA"/>
</dbReference>
<gene>
    <name evidence="2" type="ORF">CAPTEDRAFT_171922</name>
</gene>
<accession>R7VE39</accession>
<reference evidence="4" key="1">
    <citation type="submission" date="2012-12" db="EMBL/GenBank/DDBJ databases">
        <authorList>
            <person name="Hellsten U."/>
            <person name="Grimwood J."/>
            <person name="Chapman J.A."/>
            <person name="Shapiro H."/>
            <person name="Aerts A."/>
            <person name="Otillar R.P."/>
            <person name="Terry A.Y."/>
            <person name="Boore J.L."/>
            <person name="Simakov O."/>
            <person name="Marletaz F."/>
            <person name="Cho S.-J."/>
            <person name="Edsinger-Gonzales E."/>
            <person name="Havlak P."/>
            <person name="Kuo D.-H."/>
            <person name="Larsson T."/>
            <person name="Lv J."/>
            <person name="Arendt D."/>
            <person name="Savage R."/>
            <person name="Osoegawa K."/>
            <person name="de Jong P."/>
            <person name="Lindberg D.R."/>
            <person name="Seaver E.C."/>
            <person name="Weisblat D.A."/>
            <person name="Putnam N.H."/>
            <person name="Grigoriev I.V."/>
            <person name="Rokhsar D.S."/>
        </authorList>
    </citation>
    <scope>NUCLEOTIDE SEQUENCE</scope>
    <source>
        <strain evidence="4">I ESC-2004</strain>
    </source>
</reference>
<dbReference type="Proteomes" id="UP000014760">
    <property type="component" value="Unassembled WGS sequence"/>
</dbReference>
<dbReference type="PANTHER" id="PTHR13109:SF7">
    <property type="entry name" value="NEUROCHONDRIN"/>
    <property type="match status" value="1"/>
</dbReference>
<reference evidence="3" key="3">
    <citation type="submission" date="2015-06" db="UniProtKB">
        <authorList>
            <consortium name="EnsemblMetazoa"/>
        </authorList>
    </citation>
    <scope>IDENTIFICATION</scope>
</reference>
<name>R7VE39_CAPTE</name>
<sequence length="723" mass="80223">MEENGVNNCLKILQRAGNDNERMAALLLVTKLTKADSCSGAERKQLFEAVGFSFIIRLLKSGQVPDGCAEDAFRNVALSILSAFCSEPSLVTHPEMLNSLPCLHEVILKDASTDKTETELPDLLRDAYDCLTCICVHREGQMAAIEHGTASVLGEVYHNGLCGRERALELALMLAERHGSPVFAHAPHGLMLLLNKLSCEFTETQEKEKFELCSCLGQLVSSVDRLLLDELPSRTWSMNVHNGLMDVLQSRISSSQREPALQLASVMVQQCGVDWALYASDKGVKFLLLLAHLACIEVRMALEDRSLAEASTQEAVLSACYALLESTIAFMTVGASLALNDRQITQLHSAMVGAFHAASEFLALISQDEQPEIWFHPVVTATVRVLGSWIAEESLALEDKIRDIIPFLLKISRKTFLQTKQGTLVHRLQALALGETIEEAKTEEAPPPATADVLRFLLPGFCHLSAEEKSRSVLMESGISSLLVDYTFFHWEIFSEDSACRPSEVALTTMSGIFLNLIVMNDEKFTCEPVSEKLLRLLLNNISCFSHSSPTHLVLFYNWAVLGLMLLRKMPQAFAEAEDDCAAFIQSVTNLFSHAHIVDHSVPEPRDPPIPHPRLNISSFTASEWPAVAELWFLGMQTLSHLIDQHNDLAKIILKSSWLLPMLRMLIEIKGNGVDSETAISYRSLLLAVARASPRAFKVIKERGGIKVSRLYKFDDLEKLLTR</sequence>
<dbReference type="OrthoDB" id="8186546at2759"/>
<evidence type="ECO:0000313" key="2">
    <source>
        <dbReference type="EMBL" id="ELU16894.1"/>
    </source>
</evidence>
<dbReference type="FunCoup" id="R7VE39">
    <property type="interactions" value="81"/>
</dbReference>
<reference evidence="2 4" key="2">
    <citation type="journal article" date="2013" name="Nature">
        <title>Insights into bilaterian evolution from three spiralian genomes.</title>
        <authorList>
            <person name="Simakov O."/>
            <person name="Marletaz F."/>
            <person name="Cho S.J."/>
            <person name="Edsinger-Gonzales E."/>
            <person name="Havlak P."/>
            <person name="Hellsten U."/>
            <person name="Kuo D.H."/>
            <person name="Larsson T."/>
            <person name="Lv J."/>
            <person name="Arendt D."/>
            <person name="Savage R."/>
            <person name="Osoegawa K."/>
            <person name="de Jong P."/>
            <person name="Grimwood J."/>
            <person name="Chapman J.A."/>
            <person name="Shapiro H."/>
            <person name="Aerts A."/>
            <person name="Otillar R.P."/>
            <person name="Terry A.Y."/>
            <person name="Boore J.L."/>
            <person name="Grigoriev I.V."/>
            <person name="Lindberg D.R."/>
            <person name="Seaver E.C."/>
            <person name="Weisblat D.A."/>
            <person name="Putnam N.H."/>
            <person name="Rokhsar D.S."/>
        </authorList>
    </citation>
    <scope>NUCLEOTIDE SEQUENCE</scope>
    <source>
        <strain evidence="2 4">I ESC-2004</strain>
    </source>
</reference>
<dbReference type="HOGENOM" id="CLU_012443_0_0_1"/>
<organism evidence="2">
    <name type="scientific">Capitella teleta</name>
    <name type="common">Polychaete worm</name>
    <dbReference type="NCBI Taxonomy" id="283909"/>
    <lineage>
        <taxon>Eukaryota</taxon>
        <taxon>Metazoa</taxon>
        <taxon>Spiralia</taxon>
        <taxon>Lophotrochozoa</taxon>
        <taxon>Annelida</taxon>
        <taxon>Polychaeta</taxon>
        <taxon>Sedentaria</taxon>
        <taxon>Scolecida</taxon>
        <taxon>Capitellidae</taxon>
        <taxon>Capitella</taxon>
    </lineage>
</organism>
<dbReference type="InterPro" id="IPR008709">
    <property type="entry name" value="Neurochondrin"/>
</dbReference>
<dbReference type="Pfam" id="PF05536">
    <property type="entry name" value="Neurochondrin"/>
    <property type="match status" value="1"/>
</dbReference>
<dbReference type="AlphaFoldDB" id="R7VE39"/>
<protein>
    <recommendedName>
        <fullName evidence="5">Neurochondrin</fullName>
    </recommendedName>
</protein>
<dbReference type="GO" id="GO:0031175">
    <property type="term" value="P:neuron projection development"/>
    <property type="evidence" value="ECO:0007669"/>
    <property type="project" value="TreeGrafter"/>
</dbReference>
<proteinExistence type="inferred from homology"/>
<keyword evidence="4" id="KW-1185">Reference proteome</keyword>
<dbReference type="PANTHER" id="PTHR13109">
    <property type="entry name" value="NEUROCHONDRIN"/>
    <property type="match status" value="1"/>
</dbReference>